<reference evidence="9" key="1">
    <citation type="submission" date="2022-05" db="EMBL/GenBank/DDBJ databases">
        <title>Comparative Genomics of Spacecraft Associated Microbes.</title>
        <authorList>
            <person name="Tran M.T."/>
            <person name="Wright A."/>
            <person name="Seuylemezian A."/>
            <person name="Eisen J."/>
            <person name="Coil D."/>
        </authorList>
    </citation>
    <scope>NUCLEOTIDE SEQUENCE</scope>
    <source>
        <strain evidence="9">214.1.1</strain>
    </source>
</reference>
<dbReference type="InterPro" id="IPR051202">
    <property type="entry name" value="Peptidase_C40"/>
</dbReference>
<gene>
    <name evidence="9" type="ORF">M3202_15355</name>
</gene>
<evidence type="ECO:0000256" key="5">
    <source>
        <dbReference type="ARBA" id="ARBA00022807"/>
    </source>
</evidence>
<feature type="domain" description="SLH" evidence="7">
    <location>
        <begin position="225"/>
        <end position="288"/>
    </location>
</feature>
<feature type="signal peptide" evidence="6">
    <location>
        <begin position="1"/>
        <end position="20"/>
    </location>
</feature>
<evidence type="ECO:0000313" key="9">
    <source>
        <dbReference type="EMBL" id="MCM3715447.1"/>
    </source>
</evidence>
<evidence type="ECO:0000256" key="2">
    <source>
        <dbReference type="ARBA" id="ARBA00022670"/>
    </source>
</evidence>
<dbReference type="Pfam" id="PF00877">
    <property type="entry name" value="NLPC_P60"/>
    <property type="match status" value="1"/>
</dbReference>
<keyword evidence="10" id="KW-1185">Reference proteome</keyword>
<protein>
    <submittedName>
        <fullName evidence="9">S-layer homology domain-containing protein</fullName>
    </submittedName>
</protein>
<evidence type="ECO:0000313" key="10">
    <source>
        <dbReference type="Proteomes" id="UP001139179"/>
    </source>
</evidence>
<evidence type="ECO:0000259" key="7">
    <source>
        <dbReference type="PROSITE" id="PS51272"/>
    </source>
</evidence>
<proteinExistence type="inferred from homology"/>
<feature type="domain" description="SLH" evidence="7">
    <location>
        <begin position="165"/>
        <end position="224"/>
    </location>
</feature>
<evidence type="ECO:0000256" key="1">
    <source>
        <dbReference type="ARBA" id="ARBA00007074"/>
    </source>
</evidence>
<sequence>MKKKVLSAILAILMVTTLFSLNEADASKHADIVTHAKEQLGVPYRFGGTTPSGFDCSGFIGYVYKKVGIELPRTASGQFGAGKSVSKSDLQVGDLVFFETYKPGPSHSGIYIGDDQFIHVSSTRGVSISSVNDPYYWAERYLGARRILEDDKIVKQLAIEYETLPAGQYHDIPTNFWAKQEIETLGINGLITGYDQSFFRPNNDVTRAQVAIILARAFDLVPTTYSGDFDDVNENFYAYEAIQAVVDAGLFNGDTNGNFRPNAPFTREHIAIVFSKAFNLPKASEVTDFTDVVSSQPSFEPIQQLAASGITTGFNDNTFRPEASTTRAQFAVFLHRALYE</sequence>
<accession>A0A9X2IQG1</accession>
<dbReference type="Proteomes" id="UP001139179">
    <property type="component" value="Unassembled WGS sequence"/>
</dbReference>
<dbReference type="SUPFAM" id="SSF54001">
    <property type="entry name" value="Cysteine proteinases"/>
    <property type="match status" value="1"/>
</dbReference>
<evidence type="ECO:0000256" key="6">
    <source>
        <dbReference type="SAM" id="SignalP"/>
    </source>
</evidence>
<evidence type="ECO:0000259" key="8">
    <source>
        <dbReference type="PROSITE" id="PS51935"/>
    </source>
</evidence>
<evidence type="ECO:0000256" key="4">
    <source>
        <dbReference type="ARBA" id="ARBA00022801"/>
    </source>
</evidence>
<dbReference type="RefSeq" id="WP_251224191.1">
    <property type="nucleotide sequence ID" value="NZ_JAMBOL010000015.1"/>
</dbReference>
<dbReference type="AlphaFoldDB" id="A0A9X2IQG1"/>
<name>A0A9X2IQG1_9BACI</name>
<comment type="caution">
    <text evidence="9">The sequence shown here is derived from an EMBL/GenBank/DDBJ whole genome shotgun (WGS) entry which is preliminary data.</text>
</comment>
<feature type="domain" description="SLH" evidence="7">
    <location>
        <begin position="289"/>
        <end position="340"/>
    </location>
</feature>
<dbReference type="PROSITE" id="PS51272">
    <property type="entry name" value="SLH"/>
    <property type="match status" value="3"/>
</dbReference>
<dbReference type="PANTHER" id="PTHR47053">
    <property type="entry name" value="MUREIN DD-ENDOPEPTIDASE MEPH-RELATED"/>
    <property type="match status" value="1"/>
</dbReference>
<feature type="domain" description="NlpC/P60" evidence="8">
    <location>
        <begin position="26"/>
        <end position="148"/>
    </location>
</feature>
<dbReference type="InterPro" id="IPR001119">
    <property type="entry name" value="SLH_dom"/>
</dbReference>
<keyword evidence="2" id="KW-0645">Protease</keyword>
<dbReference type="Gene3D" id="3.90.1720.10">
    <property type="entry name" value="endopeptidase domain like (from Nostoc punctiforme)"/>
    <property type="match status" value="1"/>
</dbReference>
<dbReference type="InterPro" id="IPR000064">
    <property type="entry name" value="NLP_P60_dom"/>
</dbReference>
<dbReference type="PANTHER" id="PTHR47053:SF4">
    <property type="entry name" value="ENDOPEPTIDASE LYTE-RELATED"/>
    <property type="match status" value="1"/>
</dbReference>
<evidence type="ECO:0000256" key="3">
    <source>
        <dbReference type="ARBA" id="ARBA00022729"/>
    </source>
</evidence>
<dbReference type="GO" id="GO:0008234">
    <property type="term" value="F:cysteine-type peptidase activity"/>
    <property type="evidence" value="ECO:0007669"/>
    <property type="project" value="UniProtKB-KW"/>
</dbReference>
<dbReference type="GO" id="GO:0006508">
    <property type="term" value="P:proteolysis"/>
    <property type="evidence" value="ECO:0007669"/>
    <property type="project" value="UniProtKB-KW"/>
</dbReference>
<dbReference type="Pfam" id="PF00395">
    <property type="entry name" value="SLH"/>
    <property type="match status" value="3"/>
</dbReference>
<dbReference type="EMBL" id="JAMBOL010000015">
    <property type="protein sequence ID" value="MCM3715447.1"/>
    <property type="molecule type" value="Genomic_DNA"/>
</dbReference>
<comment type="similarity">
    <text evidence="1">Belongs to the peptidase C40 family.</text>
</comment>
<keyword evidence="4" id="KW-0378">Hydrolase</keyword>
<organism evidence="9 10">
    <name type="scientific">Halalkalibacter oceani</name>
    <dbReference type="NCBI Taxonomy" id="1653776"/>
    <lineage>
        <taxon>Bacteria</taxon>
        <taxon>Bacillati</taxon>
        <taxon>Bacillota</taxon>
        <taxon>Bacilli</taxon>
        <taxon>Bacillales</taxon>
        <taxon>Bacillaceae</taxon>
        <taxon>Halalkalibacter</taxon>
    </lineage>
</organism>
<dbReference type="InterPro" id="IPR038765">
    <property type="entry name" value="Papain-like_cys_pep_sf"/>
</dbReference>
<keyword evidence="3 6" id="KW-0732">Signal</keyword>
<feature type="chain" id="PRO_5040770922" evidence="6">
    <location>
        <begin position="21"/>
        <end position="340"/>
    </location>
</feature>
<keyword evidence="5" id="KW-0788">Thiol protease</keyword>
<dbReference type="PROSITE" id="PS51935">
    <property type="entry name" value="NLPC_P60"/>
    <property type="match status" value="1"/>
</dbReference>